<dbReference type="EMBL" id="RJKE01000001">
    <property type="protein sequence ID" value="ROO84482.1"/>
    <property type="molecule type" value="Genomic_DNA"/>
</dbReference>
<dbReference type="SUPFAM" id="SSF48008">
    <property type="entry name" value="GntR ligand-binding domain-like"/>
    <property type="match status" value="1"/>
</dbReference>
<dbReference type="Pfam" id="PF07729">
    <property type="entry name" value="FCD"/>
    <property type="match status" value="1"/>
</dbReference>
<dbReference type="Proteomes" id="UP000272400">
    <property type="component" value="Unassembled WGS sequence"/>
</dbReference>
<dbReference type="Gene3D" id="1.10.10.10">
    <property type="entry name" value="Winged helix-like DNA-binding domain superfamily/Winged helix DNA-binding domain"/>
    <property type="match status" value="1"/>
</dbReference>
<comment type="caution">
    <text evidence="5">The sequence shown here is derived from an EMBL/GenBank/DDBJ whole genome shotgun (WGS) entry which is preliminary data.</text>
</comment>
<evidence type="ECO:0000256" key="3">
    <source>
        <dbReference type="ARBA" id="ARBA00023163"/>
    </source>
</evidence>
<dbReference type="SMART" id="SM00895">
    <property type="entry name" value="FCD"/>
    <property type="match status" value="1"/>
</dbReference>
<sequence length="221" mass="23892">MVSSDSGELLVDTVYGRLAERIFSGELPPGAPLSVPALAVELNVSRSPVRESVQRLIYDGIAVHTPYAGAKVAAIDEESIFDVMRVREVLDGLAALEATVKIDAPGLRVLAEIVERQRELLERAPDPAAEAALDLEFHTAIRAASGNAALRDALHRLDARAHLYRSGMWSIQRNREHALAEHRAILAALDAGDSLAAQTTATAHVAALTVRMKRWLATTRP</sequence>
<organism evidence="5 6">
    <name type="scientific">Actinocorallia herbida</name>
    <dbReference type="NCBI Taxonomy" id="58109"/>
    <lineage>
        <taxon>Bacteria</taxon>
        <taxon>Bacillati</taxon>
        <taxon>Actinomycetota</taxon>
        <taxon>Actinomycetes</taxon>
        <taxon>Streptosporangiales</taxon>
        <taxon>Thermomonosporaceae</taxon>
        <taxon>Actinocorallia</taxon>
    </lineage>
</organism>
<dbReference type="InterPro" id="IPR036390">
    <property type="entry name" value="WH_DNA-bd_sf"/>
</dbReference>
<dbReference type="SUPFAM" id="SSF46785">
    <property type="entry name" value="Winged helix' DNA-binding domain"/>
    <property type="match status" value="1"/>
</dbReference>
<dbReference type="PANTHER" id="PTHR43537:SF24">
    <property type="entry name" value="GLUCONATE OPERON TRANSCRIPTIONAL REPRESSOR"/>
    <property type="match status" value="1"/>
</dbReference>
<dbReference type="InterPro" id="IPR008920">
    <property type="entry name" value="TF_FadR/GntR_C"/>
</dbReference>
<evidence type="ECO:0000313" key="6">
    <source>
        <dbReference type="Proteomes" id="UP000272400"/>
    </source>
</evidence>
<keyword evidence="1" id="KW-0805">Transcription regulation</keyword>
<dbReference type="Pfam" id="PF00392">
    <property type="entry name" value="GntR"/>
    <property type="match status" value="1"/>
</dbReference>
<dbReference type="AlphaFoldDB" id="A0A3N1CT38"/>
<proteinExistence type="predicted"/>
<evidence type="ECO:0000256" key="2">
    <source>
        <dbReference type="ARBA" id="ARBA00023125"/>
    </source>
</evidence>
<keyword evidence="6" id="KW-1185">Reference proteome</keyword>
<dbReference type="GO" id="GO:0003677">
    <property type="term" value="F:DNA binding"/>
    <property type="evidence" value="ECO:0007669"/>
    <property type="project" value="UniProtKB-KW"/>
</dbReference>
<dbReference type="PROSITE" id="PS50949">
    <property type="entry name" value="HTH_GNTR"/>
    <property type="match status" value="1"/>
</dbReference>
<dbReference type="RefSeq" id="WP_246052656.1">
    <property type="nucleotide sequence ID" value="NZ_RJKE01000001.1"/>
</dbReference>
<evidence type="ECO:0000256" key="1">
    <source>
        <dbReference type="ARBA" id="ARBA00023015"/>
    </source>
</evidence>
<dbReference type="Gene3D" id="1.20.120.530">
    <property type="entry name" value="GntR ligand-binding domain-like"/>
    <property type="match status" value="1"/>
</dbReference>
<dbReference type="GO" id="GO:0003700">
    <property type="term" value="F:DNA-binding transcription factor activity"/>
    <property type="evidence" value="ECO:0007669"/>
    <property type="project" value="InterPro"/>
</dbReference>
<evidence type="ECO:0000313" key="5">
    <source>
        <dbReference type="EMBL" id="ROO84482.1"/>
    </source>
</evidence>
<dbReference type="PANTHER" id="PTHR43537">
    <property type="entry name" value="TRANSCRIPTIONAL REGULATOR, GNTR FAMILY"/>
    <property type="match status" value="1"/>
</dbReference>
<name>A0A3N1CT38_9ACTN</name>
<evidence type="ECO:0000259" key="4">
    <source>
        <dbReference type="PROSITE" id="PS50949"/>
    </source>
</evidence>
<accession>A0A3N1CT38</accession>
<keyword evidence="2 5" id="KW-0238">DNA-binding</keyword>
<reference evidence="5 6" key="1">
    <citation type="submission" date="2018-11" db="EMBL/GenBank/DDBJ databases">
        <title>Sequencing the genomes of 1000 actinobacteria strains.</title>
        <authorList>
            <person name="Klenk H.-P."/>
        </authorList>
    </citation>
    <scope>NUCLEOTIDE SEQUENCE [LARGE SCALE GENOMIC DNA]</scope>
    <source>
        <strain evidence="5 6">DSM 44254</strain>
    </source>
</reference>
<feature type="domain" description="HTH gntR-type" evidence="4">
    <location>
        <begin position="8"/>
        <end position="75"/>
    </location>
</feature>
<keyword evidence="3" id="KW-0804">Transcription</keyword>
<dbReference type="SMART" id="SM00345">
    <property type="entry name" value="HTH_GNTR"/>
    <property type="match status" value="1"/>
</dbReference>
<gene>
    <name evidence="5" type="ORF">EDD29_2007</name>
</gene>
<dbReference type="InterPro" id="IPR036388">
    <property type="entry name" value="WH-like_DNA-bd_sf"/>
</dbReference>
<dbReference type="InterPro" id="IPR011711">
    <property type="entry name" value="GntR_C"/>
</dbReference>
<protein>
    <submittedName>
        <fullName evidence="5">DNA-binding GntR family transcriptional regulator</fullName>
    </submittedName>
</protein>
<dbReference type="InterPro" id="IPR000524">
    <property type="entry name" value="Tscrpt_reg_HTH_GntR"/>
</dbReference>